<protein>
    <submittedName>
        <fullName evidence="1">Uncharacterized protein</fullName>
    </submittedName>
</protein>
<dbReference type="OrthoDB" id="5326346at2759"/>
<gene>
    <name evidence="1" type="ORF">BU26DRAFT_599214</name>
</gene>
<dbReference type="RefSeq" id="XP_033691547.1">
    <property type="nucleotide sequence ID" value="XM_033835082.1"/>
</dbReference>
<keyword evidence="2" id="KW-1185">Reference proteome</keyword>
<proteinExistence type="predicted"/>
<organism evidence="1 2">
    <name type="scientific">Trematosphaeria pertusa</name>
    <dbReference type="NCBI Taxonomy" id="390896"/>
    <lineage>
        <taxon>Eukaryota</taxon>
        <taxon>Fungi</taxon>
        <taxon>Dikarya</taxon>
        <taxon>Ascomycota</taxon>
        <taxon>Pezizomycotina</taxon>
        <taxon>Dothideomycetes</taxon>
        <taxon>Pleosporomycetidae</taxon>
        <taxon>Pleosporales</taxon>
        <taxon>Massarineae</taxon>
        <taxon>Trematosphaeriaceae</taxon>
        <taxon>Trematosphaeria</taxon>
    </lineage>
</organism>
<evidence type="ECO:0000313" key="2">
    <source>
        <dbReference type="Proteomes" id="UP000800094"/>
    </source>
</evidence>
<evidence type="ECO:0000313" key="1">
    <source>
        <dbReference type="EMBL" id="KAF2256543.1"/>
    </source>
</evidence>
<dbReference type="EMBL" id="ML987189">
    <property type="protein sequence ID" value="KAF2256543.1"/>
    <property type="molecule type" value="Genomic_DNA"/>
</dbReference>
<dbReference type="Proteomes" id="UP000800094">
    <property type="component" value="Unassembled WGS sequence"/>
</dbReference>
<reference evidence="1" key="1">
    <citation type="journal article" date="2020" name="Stud. Mycol.">
        <title>101 Dothideomycetes genomes: a test case for predicting lifestyles and emergence of pathogens.</title>
        <authorList>
            <person name="Haridas S."/>
            <person name="Albert R."/>
            <person name="Binder M."/>
            <person name="Bloem J."/>
            <person name="Labutti K."/>
            <person name="Salamov A."/>
            <person name="Andreopoulos B."/>
            <person name="Baker S."/>
            <person name="Barry K."/>
            <person name="Bills G."/>
            <person name="Bluhm B."/>
            <person name="Cannon C."/>
            <person name="Castanera R."/>
            <person name="Culley D."/>
            <person name="Daum C."/>
            <person name="Ezra D."/>
            <person name="Gonzalez J."/>
            <person name="Henrissat B."/>
            <person name="Kuo A."/>
            <person name="Liang C."/>
            <person name="Lipzen A."/>
            <person name="Lutzoni F."/>
            <person name="Magnuson J."/>
            <person name="Mondo S."/>
            <person name="Nolan M."/>
            <person name="Ohm R."/>
            <person name="Pangilinan J."/>
            <person name="Park H.-J."/>
            <person name="Ramirez L."/>
            <person name="Alfaro M."/>
            <person name="Sun H."/>
            <person name="Tritt A."/>
            <person name="Yoshinaga Y."/>
            <person name="Zwiers L.-H."/>
            <person name="Turgeon B."/>
            <person name="Goodwin S."/>
            <person name="Spatafora J."/>
            <person name="Crous P."/>
            <person name="Grigoriev I."/>
        </authorList>
    </citation>
    <scope>NUCLEOTIDE SEQUENCE</scope>
    <source>
        <strain evidence="1">CBS 122368</strain>
    </source>
</reference>
<name>A0A6A6J4Y2_9PLEO</name>
<sequence length="227" mass="26059">MDIIHAGGDVNTKLSYEEVDLDLLAKIAVVVDYYHFAAAEPVKTWGDQWMVSLDRSGKPVLKEYCPDLMLWMCVAYGFRDPFNVWKTSQTMLRSCKGWIDEPEKLPIAPRIKEMNDALTETINELHELLLQFQTNHQCPLRPNQAQRCGSELGWLTQEMDRFGILALAHTSDLIPAVSIEEICRELRYIGSPNYHTDHPPCKFSYIVRPITDKLAEKASDFSNLERN</sequence>
<dbReference type="AlphaFoldDB" id="A0A6A6J4Y2"/>
<accession>A0A6A6J4Y2</accession>
<dbReference type="GeneID" id="54588412"/>